<gene>
    <name evidence="2" type="ORF">Naga_100015g41</name>
</gene>
<dbReference type="AlphaFoldDB" id="W7TKE4"/>
<evidence type="ECO:0000256" key="1">
    <source>
        <dbReference type="SAM" id="MobiDB-lite"/>
    </source>
</evidence>
<name>W7TKE4_9STRA</name>
<feature type="compositionally biased region" description="Basic residues" evidence="1">
    <location>
        <begin position="484"/>
        <end position="503"/>
    </location>
</feature>
<comment type="caution">
    <text evidence="2">The sequence shown here is derived from an EMBL/GenBank/DDBJ whole genome shotgun (WGS) entry which is preliminary data.</text>
</comment>
<feature type="region of interest" description="Disordered" evidence="1">
    <location>
        <begin position="232"/>
        <end position="285"/>
    </location>
</feature>
<feature type="compositionally biased region" description="Low complexity" evidence="1">
    <location>
        <begin position="241"/>
        <end position="256"/>
    </location>
</feature>
<dbReference type="Proteomes" id="UP000019335">
    <property type="component" value="Chromosome 6"/>
</dbReference>
<dbReference type="EMBL" id="AZIL01000430">
    <property type="protein sequence ID" value="EWM27555.1"/>
    <property type="molecule type" value="Genomic_DNA"/>
</dbReference>
<sequence length="514" mass="55523">MCLFCSKSALTLRPSFDPRNFFPRLDTRTHALTIHSLLMGFMNECHISHPDSAVVLLIEAAQYFIEAPVFEVPGAFNTSHRCTAGRQASFLTCSGASTAPRCDKMHGDNLLRSTRCNTSLEHHQGGGDGQPLDWSTSLASSFSSLSQSSRSFRTSNHHDVCHDGHNHCRYSSSSSDSSTSSCSSLGHNAEPSPFAALTDTVSGVMDSVQTARKHPVLATVLWLLGGSVEQKEARAGPKGPSSSLAGSASTSSRSSGNNDEDYICNDENNTVGKSSAPKNNPRQPCLADNMLARSRHPQTGNADDEDKDGRQPDIHRLRWTAGAATGTTPPKTKVKDRVIYFLEGGRPSSAVPGLAPPSGNRSFQGGRLGGENGGTIAVERITHMDRLEEDDLGEPRRGRERERGKGARVYDQENATCASTAQRQLEHYNNRCGECSPGIPPELAGSGAAGNDPDVSPQWGWYVALTPPKPEFFQAGNNGAGLGGHHHHHHHHHHHRGHRHHPPRVPEPLRPAMT</sequence>
<feature type="region of interest" description="Disordered" evidence="1">
    <location>
        <begin position="392"/>
        <end position="411"/>
    </location>
</feature>
<dbReference type="OrthoDB" id="159944at2759"/>
<organism evidence="2 3">
    <name type="scientific">Nannochloropsis gaditana</name>
    <dbReference type="NCBI Taxonomy" id="72520"/>
    <lineage>
        <taxon>Eukaryota</taxon>
        <taxon>Sar</taxon>
        <taxon>Stramenopiles</taxon>
        <taxon>Ochrophyta</taxon>
        <taxon>Eustigmatophyceae</taxon>
        <taxon>Eustigmatales</taxon>
        <taxon>Monodopsidaceae</taxon>
        <taxon>Nannochloropsis</taxon>
    </lineage>
</organism>
<proteinExistence type="predicted"/>
<accession>W7TKE4</accession>
<evidence type="ECO:0000313" key="3">
    <source>
        <dbReference type="Proteomes" id="UP000019335"/>
    </source>
</evidence>
<feature type="compositionally biased region" description="Basic and acidic residues" evidence="1">
    <location>
        <begin position="393"/>
        <end position="411"/>
    </location>
</feature>
<feature type="compositionally biased region" description="Polar residues" evidence="1">
    <location>
        <begin position="266"/>
        <end position="282"/>
    </location>
</feature>
<feature type="compositionally biased region" description="Pro residues" evidence="1">
    <location>
        <begin position="505"/>
        <end position="514"/>
    </location>
</feature>
<protein>
    <submittedName>
        <fullName evidence="2">Uncharacterized protein</fullName>
    </submittedName>
</protein>
<keyword evidence="3" id="KW-1185">Reference proteome</keyword>
<evidence type="ECO:0000313" key="2">
    <source>
        <dbReference type="EMBL" id="EWM27555.1"/>
    </source>
</evidence>
<feature type="region of interest" description="Disordered" evidence="1">
    <location>
        <begin position="472"/>
        <end position="514"/>
    </location>
</feature>
<reference evidence="2 3" key="1">
    <citation type="journal article" date="2014" name="Mol. Plant">
        <title>Chromosome Scale Genome Assembly and Transcriptome Profiling of Nannochloropsis gaditana in Nitrogen Depletion.</title>
        <authorList>
            <person name="Corteggiani Carpinelli E."/>
            <person name="Telatin A."/>
            <person name="Vitulo N."/>
            <person name="Forcato C."/>
            <person name="D'Angelo M."/>
            <person name="Schiavon R."/>
            <person name="Vezzi A."/>
            <person name="Giacometti G.M."/>
            <person name="Morosinotto T."/>
            <person name="Valle G."/>
        </authorList>
    </citation>
    <scope>NUCLEOTIDE SEQUENCE [LARGE SCALE GENOMIC DNA]</scope>
    <source>
        <strain evidence="2 3">B-31</strain>
    </source>
</reference>
<feature type="region of interest" description="Disordered" evidence="1">
    <location>
        <begin position="350"/>
        <end position="372"/>
    </location>
</feature>